<dbReference type="Pfam" id="PF00528">
    <property type="entry name" value="BPD_transp_1"/>
    <property type="match status" value="1"/>
</dbReference>
<feature type="transmembrane region" description="Helical" evidence="7">
    <location>
        <begin position="112"/>
        <end position="132"/>
    </location>
</feature>
<dbReference type="SUPFAM" id="SSF161098">
    <property type="entry name" value="MetI-like"/>
    <property type="match status" value="1"/>
</dbReference>
<evidence type="ECO:0000256" key="1">
    <source>
        <dbReference type="ARBA" id="ARBA00004651"/>
    </source>
</evidence>
<comment type="caution">
    <text evidence="9">The sequence shown here is derived from an EMBL/GenBank/DDBJ whole genome shotgun (WGS) entry which is preliminary data.</text>
</comment>
<organism evidence="9 10">
    <name type="scientific">Paenibacillus thermoaerophilus</name>
    <dbReference type="NCBI Taxonomy" id="1215385"/>
    <lineage>
        <taxon>Bacteria</taxon>
        <taxon>Bacillati</taxon>
        <taxon>Bacillota</taxon>
        <taxon>Bacilli</taxon>
        <taxon>Bacillales</taxon>
        <taxon>Paenibacillaceae</taxon>
        <taxon>Paenibacillus</taxon>
    </lineage>
</organism>
<feature type="transmembrane region" description="Helical" evidence="7">
    <location>
        <begin position="12"/>
        <end position="30"/>
    </location>
</feature>
<dbReference type="InterPro" id="IPR051393">
    <property type="entry name" value="ABC_transporter_permease"/>
</dbReference>
<accession>A0ABW2UZZ7</accession>
<dbReference type="PANTHER" id="PTHR30193:SF37">
    <property type="entry name" value="INNER MEMBRANE ABC TRANSPORTER PERMEASE PROTEIN YCJO"/>
    <property type="match status" value="1"/>
</dbReference>
<evidence type="ECO:0000313" key="9">
    <source>
        <dbReference type="EMBL" id="MFC7748815.1"/>
    </source>
</evidence>
<reference evidence="10" key="1">
    <citation type="journal article" date="2019" name="Int. J. Syst. Evol. Microbiol.">
        <title>The Global Catalogue of Microorganisms (GCM) 10K type strain sequencing project: providing services to taxonomists for standard genome sequencing and annotation.</title>
        <authorList>
            <consortium name="The Broad Institute Genomics Platform"/>
            <consortium name="The Broad Institute Genome Sequencing Center for Infectious Disease"/>
            <person name="Wu L."/>
            <person name="Ma J."/>
        </authorList>
    </citation>
    <scope>NUCLEOTIDE SEQUENCE [LARGE SCALE GENOMIC DNA]</scope>
    <source>
        <strain evidence="10">JCM 18657</strain>
    </source>
</reference>
<evidence type="ECO:0000259" key="8">
    <source>
        <dbReference type="PROSITE" id="PS50928"/>
    </source>
</evidence>
<evidence type="ECO:0000313" key="10">
    <source>
        <dbReference type="Proteomes" id="UP001596528"/>
    </source>
</evidence>
<keyword evidence="6 7" id="KW-0472">Membrane</keyword>
<protein>
    <submittedName>
        <fullName evidence="9">Carbohydrate ABC transporter permease</fullName>
    </submittedName>
</protein>
<evidence type="ECO:0000256" key="6">
    <source>
        <dbReference type="ARBA" id="ARBA00023136"/>
    </source>
</evidence>
<feature type="transmembrane region" description="Helical" evidence="7">
    <location>
        <begin position="209"/>
        <end position="230"/>
    </location>
</feature>
<dbReference type="EMBL" id="JBHTGQ010000003">
    <property type="protein sequence ID" value="MFC7748815.1"/>
    <property type="molecule type" value="Genomic_DNA"/>
</dbReference>
<dbReference type="CDD" id="cd06261">
    <property type="entry name" value="TM_PBP2"/>
    <property type="match status" value="1"/>
</dbReference>
<keyword evidence="3" id="KW-1003">Cell membrane</keyword>
<feature type="domain" description="ABC transmembrane type-1" evidence="8">
    <location>
        <begin position="75"/>
        <end position="285"/>
    </location>
</feature>
<evidence type="ECO:0000256" key="4">
    <source>
        <dbReference type="ARBA" id="ARBA00022692"/>
    </source>
</evidence>
<comment type="similarity">
    <text evidence="7">Belongs to the binding-protein-dependent transport system permease family.</text>
</comment>
<name>A0ABW2UZZ7_9BACL</name>
<evidence type="ECO:0000256" key="5">
    <source>
        <dbReference type="ARBA" id="ARBA00022989"/>
    </source>
</evidence>
<dbReference type="InterPro" id="IPR035906">
    <property type="entry name" value="MetI-like_sf"/>
</dbReference>
<keyword evidence="2 7" id="KW-0813">Transport</keyword>
<dbReference type="Gene3D" id="1.10.3720.10">
    <property type="entry name" value="MetI-like"/>
    <property type="match status" value="1"/>
</dbReference>
<proteinExistence type="inferred from homology"/>
<evidence type="ECO:0000256" key="3">
    <source>
        <dbReference type="ARBA" id="ARBA00022475"/>
    </source>
</evidence>
<gene>
    <name evidence="9" type="ORF">ACFQWB_02500</name>
</gene>
<dbReference type="RefSeq" id="WP_138790541.1">
    <property type="nucleotide sequence ID" value="NZ_JBHTGQ010000003.1"/>
</dbReference>
<evidence type="ECO:0000256" key="2">
    <source>
        <dbReference type="ARBA" id="ARBA00022448"/>
    </source>
</evidence>
<feature type="transmembrane region" description="Helical" evidence="7">
    <location>
        <begin position="264"/>
        <end position="286"/>
    </location>
</feature>
<keyword evidence="4 7" id="KW-0812">Transmembrane</keyword>
<dbReference type="PANTHER" id="PTHR30193">
    <property type="entry name" value="ABC TRANSPORTER PERMEASE PROTEIN"/>
    <property type="match status" value="1"/>
</dbReference>
<keyword evidence="10" id="KW-1185">Reference proteome</keyword>
<dbReference type="PROSITE" id="PS50928">
    <property type="entry name" value="ABC_TM1"/>
    <property type="match status" value="1"/>
</dbReference>
<dbReference type="Proteomes" id="UP001596528">
    <property type="component" value="Unassembled WGS sequence"/>
</dbReference>
<evidence type="ECO:0000256" key="7">
    <source>
        <dbReference type="RuleBase" id="RU363032"/>
    </source>
</evidence>
<sequence>MYPFGKGIRRLTPYLLLLIPFILYLVYYVGPSAMTVLYSFTDVTNVPGSDFRFVGLDNYRELFTSGNSAERWDSILRTVYFMAVVTIVQNGVALLVAILINQKLKGDYFYRAVFFLPVVLGVAVVALLWSFMFDPVNGPVNKLYRVFGYSDTFFGSFDHAFEYIIFVQIWMYMGYSMLIFLAGLQSVPKDLYEAGYIDGTSRWQSFRHITFPLIAPAFTVNILLSIIGAMQTFDIIVATTDGRFNTRTMAYDVYKETFRGTLEMGLPSALSVIQFLFILVFVIIVVGRLRRREVEF</sequence>
<comment type="subcellular location">
    <subcellularLocation>
        <location evidence="1 7">Cell membrane</location>
        <topology evidence="1 7">Multi-pass membrane protein</topology>
    </subcellularLocation>
</comment>
<keyword evidence="5 7" id="KW-1133">Transmembrane helix</keyword>
<dbReference type="InterPro" id="IPR000515">
    <property type="entry name" value="MetI-like"/>
</dbReference>
<feature type="transmembrane region" description="Helical" evidence="7">
    <location>
        <begin position="79"/>
        <end position="100"/>
    </location>
</feature>
<feature type="transmembrane region" description="Helical" evidence="7">
    <location>
        <begin position="163"/>
        <end position="184"/>
    </location>
</feature>